<dbReference type="Pfam" id="PF00067">
    <property type="entry name" value="p450"/>
    <property type="match status" value="1"/>
</dbReference>
<evidence type="ECO:0000256" key="6">
    <source>
        <dbReference type="ARBA" id="ARBA00023002"/>
    </source>
</evidence>
<dbReference type="PROSITE" id="PS00086">
    <property type="entry name" value="CYTOCHROME_P450"/>
    <property type="match status" value="1"/>
</dbReference>
<comment type="caution">
    <text evidence="11">The sequence shown here is derived from an EMBL/GenBank/DDBJ whole genome shotgun (WGS) entry which is preliminary data.</text>
</comment>
<evidence type="ECO:0000313" key="12">
    <source>
        <dbReference type="Proteomes" id="UP000813824"/>
    </source>
</evidence>
<dbReference type="PANTHER" id="PTHR46300:SF7">
    <property type="entry name" value="P450, PUTATIVE (EUROFUNG)-RELATED"/>
    <property type="match status" value="1"/>
</dbReference>
<dbReference type="Gene3D" id="1.10.630.10">
    <property type="entry name" value="Cytochrome P450"/>
    <property type="match status" value="1"/>
</dbReference>
<dbReference type="InterPro" id="IPR002401">
    <property type="entry name" value="Cyt_P450_E_grp-I"/>
</dbReference>
<dbReference type="InterPro" id="IPR017972">
    <property type="entry name" value="Cyt_P450_CS"/>
</dbReference>
<proteinExistence type="inferred from homology"/>
<evidence type="ECO:0000256" key="9">
    <source>
        <dbReference type="PIRSR" id="PIRSR602401-1"/>
    </source>
</evidence>
<evidence type="ECO:0000256" key="2">
    <source>
        <dbReference type="ARBA" id="ARBA00005179"/>
    </source>
</evidence>
<keyword evidence="8 10" id="KW-0503">Monooxygenase</keyword>
<feature type="binding site" description="axial binding residue" evidence="9">
    <location>
        <position position="442"/>
    </location>
    <ligand>
        <name>heme</name>
        <dbReference type="ChEBI" id="CHEBI:30413"/>
    </ligand>
    <ligandPart>
        <name>Fe</name>
        <dbReference type="ChEBI" id="CHEBI:18248"/>
    </ligandPart>
</feature>
<dbReference type="AlphaFoldDB" id="A0A8K0XMZ2"/>
<organism evidence="11 12">
    <name type="scientific">Cristinia sonorae</name>
    <dbReference type="NCBI Taxonomy" id="1940300"/>
    <lineage>
        <taxon>Eukaryota</taxon>
        <taxon>Fungi</taxon>
        <taxon>Dikarya</taxon>
        <taxon>Basidiomycota</taxon>
        <taxon>Agaricomycotina</taxon>
        <taxon>Agaricomycetes</taxon>
        <taxon>Agaricomycetidae</taxon>
        <taxon>Agaricales</taxon>
        <taxon>Pleurotineae</taxon>
        <taxon>Stephanosporaceae</taxon>
        <taxon>Cristinia</taxon>
    </lineage>
</organism>
<evidence type="ECO:0000256" key="4">
    <source>
        <dbReference type="ARBA" id="ARBA00022617"/>
    </source>
</evidence>
<dbReference type="InterPro" id="IPR001128">
    <property type="entry name" value="Cyt_P450"/>
</dbReference>
<comment type="cofactor">
    <cofactor evidence="1 9">
        <name>heme</name>
        <dbReference type="ChEBI" id="CHEBI:30413"/>
    </cofactor>
</comment>
<gene>
    <name evidence="11" type="ORF">BXZ70DRAFT_1033323</name>
</gene>
<dbReference type="Proteomes" id="UP000813824">
    <property type="component" value="Unassembled WGS sequence"/>
</dbReference>
<dbReference type="InterPro" id="IPR036396">
    <property type="entry name" value="Cyt_P450_sf"/>
</dbReference>
<name>A0A8K0XMZ2_9AGAR</name>
<comment type="pathway">
    <text evidence="2">Secondary metabolite biosynthesis.</text>
</comment>
<evidence type="ECO:0000256" key="8">
    <source>
        <dbReference type="ARBA" id="ARBA00023033"/>
    </source>
</evidence>
<evidence type="ECO:0000313" key="11">
    <source>
        <dbReference type="EMBL" id="KAH8094841.1"/>
    </source>
</evidence>
<dbReference type="GO" id="GO:0004497">
    <property type="term" value="F:monooxygenase activity"/>
    <property type="evidence" value="ECO:0007669"/>
    <property type="project" value="UniProtKB-KW"/>
</dbReference>
<evidence type="ECO:0000256" key="1">
    <source>
        <dbReference type="ARBA" id="ARBA00001971"/>
    </source>
</evidence>
<keyword evidence="4 9" id="KW-0349">Heme</keyword>
<evidence type="ECO:0000256" key="3">
    <source>
        <dbReference type="ARBA" id="ARBA00010617"/>
    </source>
</evidence>
<evidence type="ECO:0000256" key="5">
    <source>
        <dbReference type="ARBA" id="ARBA00022723"/>
    </source>
</evidence>
<dbReference type="GO" id="GO:0005506">
    <property type="term" value="F:iron ion binding"/>
    <property type="evidence" value="ECO:0007669"/>
    <property type="project" value="InterPro"/>
</dbReference>
<dbReference type="CDD" id="cd11065">
    <property type="entry name" value="CYP64-like"/>
    <property type="match status" value="1"/>
</dbReference>
<dbReference type="OrthoDB" id="2789670at2759"/>
<evidence type="ECO:0000256" key="7">
    <source>
        <dbReference type="ARBA" id="ARBA00023004"/>
    </source>
</evidence>
<protein>
    <submittedName>
        <fullName evidence="11">Cytochrome P450</fullName>
    </submittedName>
</protein>
<sequence length="517" mass="58866">MWLSTAAVIAVAVGGAILQQTLAQRRRRSLPPGPKPSLLWGNLLDMPYGEPWIKFREWTRTYGPLVYISLPTQPTIILGSAKAAVDLLEKRSQIYSDRLLTVMDELMSWDFSFAHIEYGQRWRDHRRMFHEFFNQAVVHDHRPAQLREIRATLGRILESPELTAQHVRQAFVAIILRVVYAKEITSLDDDYIHLVHKSFEGLSLQKVPGAFWVEYFPWLKYIPSWFPGARFKRIGEYYKPVVEKMINQPFDEVVAATADGTAPPSVARSLIQKLQIRPSTSVVGFSREEKIARNVTGIAYGAGADTTVSAASSFLTAMCMYPEVQEKARAELDAHVGPDRLPDWDDYDDLIYIRAIAMEAMRWMPVVPLGLPHKVTTDDEYEGYLIPKGTIIISNTWAMLHDPEEYPEPERFNPDRFLKNGKFDPEVRDPRTLSFGYGRRVCPGRHLSDATLFIYVAHMLHVFEIHPGTDANGNSQQITNKQTTGLVSLPVDIPNGLKPRSQAAERLIRNTLMDMDF</sequence>
<reference evidence="11" key="1">
    <citation type="journal article" date="2021" name="New Phytol.">
        <title>Evolutionary innovations through gain and loss of genes in the ectomycorrhizal Boletales.</title>
        <authorList>
            <person name="Wu G."/>
            <person name="Miyauchi S."/>
            <person name="Morin E."/>
            <person name="Kuo A."/>
            <person name="Drula E."/>
            <person name="Varga T."/>
            <person name="Kohler A."/>
            <person name="Feng B."/>
            <person name="Cao Y."/>
            <person name="Lipzen A."/>
            <person name="Daum C."/>
            <person name="Hundley H."/>
            <person name="Pangilinan J."/>
            <person name="Johnson J."/>
            <person name="Barry K."/>
            <person name="LaButti K."/>
            <person name="Ng V."/>
            <person name="Ahrendt S."/>
            <person name="Min B."/>
            <person name="Choi I.G."/>
            <person name="Park H."/>
            <person name="Plett J.M."/>
            <person name="Magnuson J."/>
            <person name="Spatafora J.W."/>
            <person name="Nagy L.G."/>
            <person name="Henrissat B."/>
            <person name="Grigoriev I.V."/>
            <person name="Yang Z.L."/>
            <person name="Xu J."/>
            <person name="Martin F.M."/>
        </authorList>
    </citation>
    <scope>NUCLEOTIDE SEQUENCE</scope>
    <source>
        <strain evidence="11">KKN 215</strain>
    </source>
</reference>
<evidence type="ECO:0000256" key="10">
    <source>
        <dbReference type="RuleBase" id="RU000461"/>
    </source>
</evidence>
<comment type="similarity">
    <text evidence="3 10">Belongs to the cytochrome P450 family.</text>
</comment>
<dbReference type="SUPFAM" id="SSF48264">
    <property type="entry name" value="Cytochrome P450"/>
    <property type="match status" value="1"/>
</dbReference>
<dbReference type="GO" id="GO:0016705">
    <property type="term" value="F:oxidoreductase activity, acting on paired donors, with incorporation or reduction of molecular oxygen"/>
    <property type="evidence" value="ECO:0007669"/>
    <property type="project" value="InterPro"/>
</dbReference>
<dbReference type="InterPro" id="IPR050364">
    <property type="entry name" value="Cytochrome_P450_fung"/>
</dbReference>
<keyword evidence="7 9" id="KW-0408">Iron</keyword>
<keyword evidence="5 9" id="KW-0479">Metal-binding</keyword>
<dbReference type="EMBL" id="JAEVFJ010000024">
    <property type="protein sequence ID" value="KAH8094841.1"/>
    <property type="molecule type" value="Genomic_DNA"/>
</dbReference>
<dbReference type="PANTHER" id="PTHR46300">
    <property type="entry name" value="P450, PUTATIVE (EUROFUNG)-RELATED-RELATED"/>
    <property type="match status" value="1"/>
</dbReference>
<dbReference type="GO" id="GO:0020037">
    <property type="term" value="F:heme binding"/>
    <property type="evidence" value="ECO:0007669"/>
    <property type="project" value="InterPro"/>
</dbReference>
<keyword evidence="12" id="KW-1185">Reference proteome</keyword>
<keyword evidence="6 10" id="KW-0560">Oxidoreductase</keyword>
<dbReference type="PRINTS" id="PR00463">
    <property type="entry name" value="EP450I"/>
</dbReference>
<accession>A0A8K0XMZ2</accession>